<dbReference type="Gene3D" id="3.90.79.10">
    <property type="entry name" value="Nucleoside Triphosphate Pyrophosphohydrolase"/>
    <property type="match status" value="1"/>
</dbReference>
<evidence type="ECO:0000313" key="6">
    <source>
        <dbReference type="Proteomes" id="UP001333102"/>
    </source>
</evidence>
<protein>
    <submittedName>
        <fullName evidence="5">NUDIX hydrolase</fullName>
        <ecNumber evidence="5">3.6.-.-</ecNumber>
    </submittedName>
</protein>
<organism evidence="5 6">
    <name type="scientific">Geochorda subterranea</name>
    <dbReference type="NCBI Taxonomy" id="3109564"/>
    <lineage>
        <taxon>Bacteria</taxon>
        <taxon>Bacillati</taxon>
        <taxon>Bacillota</taxon>
        <taxon>Limnochordia</taxon>
        <taxon>Limnochordales</taxon>
        <taxon>Geochordaceae</taxon>
        <taxon>Geochorda</taxon>
    </lineage>
</organism>
<dbReference type="SUPFAM" id="SSF55811">
    <property type="entry name" value="Nudix"/>
    <property type="match status" value="1"/>
</dbReference>
<dbReference type="PANTHER" id="PTHR11839:SF18">
    <property type="entry name" value="NUDIX HYDROLASE DOMAIN-CONTAINING PROTEIN"/>
    <property type="match status" value="1"/>
</dbReference>
<dbReference type="GO" id="GO:0016787">
    <property type="term" value="F:hydrolase activity"/>
    <property type="evidence" value="ECO:0007669"/>
    <property type="project" value="UniProtKB-KW"/>
</dbReference>
<dbReference type="InterPro" id="IPR015797">
    <property type="entry name" value="NUDIX_hydrolase-like_dom_sf"/>
</dbReference>
<proteinExistence type="inferred from homology"/>
<dbReference type="PRINTS" id="PR00502">
    <property type="entry name" value="NUDIXFAMILY"/>
</dbReference>
<comment type="cofactor">
    <cofactor evidence="1">
        <name>Mg(2+)</name>
        <dbReference type="ChEBI" id="CHEBI:18420"/>
    </cofactor>
</comment>
<evidence type="ECO:0000256" key="2">
    <source>
        <dbReference type="ARBA" id="ARBA00022801"/>
    </source>
</evidence>
<dbReference type="CDD" id="cd03424">
    <property type="entry name" value="NUDIX_ADPRase_Nudt5_UGPPase_Nudt14"/>
    <property type="match status" value="1"/>
</dbReference>
<evidence type="ECO:0000259" key="4">
    <source>
        <dbReference type="PROSITE" id="PS51462"/>
    </source>
</evidence>
<dbReference type="PROSITE" id="PS51462">
    <property type="entry name" value="NUDIX"/>
    <property type="match status" value="1"/>
</dbReference>
<keyword evidence="6" id="KW-1185">Reference proteome</keyword>
<dbReference type="PROSITE" id="PS00893">
    <property type="entry name" value="NUDIX_BOX"/>
    <property type="match status" value="1"/>
</dbReference>
<dbReference type="PANTHER" id="PTHR11839">
    <property type="entry name" value="UDP/ADP-SUGAR PYROPHOSPHATASE"/>
    <property type="match status" value="1"/>
</dbReference>
<dbReference type="Pfam" id="PF00293">
    <property type="entry name" value="NUDIX"/>
    <property type="match status" value="1"/>
</dbReference>
<dbReference type="Proteomes" id="UP001333102">
    <property type="component" value="Chromosome"/>
</dbReference>
<name>A0ABZ1BLL4_9FIRM</name>
<dbReference type="EMBL" id="CP141614">
    <property type="protein sequence ID" value="WRP13351.1"/>
    <property type="molecule type" value="Genomic_DNA"/>
</dbReference>
<feature type="domain" description="Nudix hydrolase" evidence="4">
    <location>
        <begin position="22"/>
        <end position="151"/>
    </location>
</feature>
<accession>A0ABZ1BLL4</accession>
<dbReference type="InterPro" id="IPR020476">
    <property type="entry name" value="Nudix_hydrolase"/>
</dbReference>
<reference evidence="6" key="1">
    <citation type="submission" date="2023-12" db="EMBL/GenBank/DDBJ databases">
        <title>Novel isolates from deep terrestrial aquifers shed light on the physiology and ecology of the class Limnochordia.</title>
        <authorList>
            <person name="Karnachuk O.V."/>
            <person name="Lukina A.P."/>
            <person name="Avakyan M.R."/>
            <person name="Kadnikov V."/>
            <person name="Begmatov S."/>
            <person name="Beletsky A.V."/>
            <person name="Mardanov A.V."/>
            <person name="Ravin N.V."/>
        </authorList>
    </citation>
    <scope>NUCLEOTIDE SEQUENCE [LARGE SCALE GENOMIC DNA]</scope>
    <source>
        <strain evidence="6">LN</strain>
    </source>
</reference>
<dbReference type="EC" id="3.6.-.-" evidence="5"/>
<sequence length="162" mass="18372">MEYVWRERRVEVGGRRRIYKVFEHPGSVVIVPEQDGKLALVRQFRPAVDAWLWELPAGTLEHGEEPLDAARRELEEETGLSARRLEVVASFYLAPGYSTERMTLVKALELTSVPAHPDEGEMIGEVRWFAPEELLRMAAAGQLTDAKTLAALLLVIPDRRPR</sequence>
<evidence type="ECO:0000256" key="1">
    <source>
        <dbReference type="ARBA" id="ARBA00001946"/>
    </source>
</evidence>
<gene>
    <name evidence="5" type="ORF">VLY81_07775</name>
</gene>
<dbReference type="InterPro" id="IPR020084">
    <property type="entry name" value="NUDIX_hydrolase_CS"/>
</dbReference>
<dbReference type="InterPro" id="IPR000086">
    <property type="entry name" value="NUDIX_hydrolase_dom"/>
</dbReference>
<dbReference type="RefSeq" id="WP_324667596.1">
    <property type="nucleotide sequence ID" value="NZ_CP141614.1"/>
</dbReference>
<keyword evidence="2 3" id="KW-0378">Hydrolase</keyword>
<evidence type="ECO:0000313" key="5">
    <source>
        <dbReference type="EMBL" id="WRP13351.1"/>
    </source>
</evidence>
<evidence type="ECO:0000256" key="3">
    <source>
        <dbReference type="RuleBase" id="RU003476"/>
    </source>
</evidence>
<comment type="similarity">
    <text evidence="3">Belongs to the Nudix hydrolase family.</text>
</comment>